<organism evidence="1 2">
    <name type="scientific">Manihot esculenta</name>
    <name type="common">Cassava</name>
    <name type="synonym">Jatropha manihot</name>
    <dbReference type="NCBI Taxonomy" id="3983"/>
    <lineage>
        <taxon>Eukaryota</taxon>
        <taxon>Viridiplantae</taxon>
        <taxon>Streptophyta</taxon>
        <taxon>Embryophyta</taxon>
        <taxon>Tracheophyta</taxon>
        <taxon>Spermatophyta</taxon>
        <taxon>Magnoliopsida</taxon>
        <taxon>eudicotyledons</taxon>
        <taxon>Gunneridae</taxon>
        <taxon>Pentapetalae</taxon>
        <taxon>rosids</taxon>
        <taxon>fabids</taxon>
        <taxon>Malpighiales</taxon>
        <taxon>Euphorbiaceae</taxon>
        <taxon>Crotonoideae</taxon>
        <taxon>Manihoteae</taxon>
        <taxon>Manihot</taxon>
    </lineage>
</organism>
<evidence type="ECO:0000313" key="1">
    <source>
        <dbReference type="EMBL" id="KAG8642751.1"/>
    </source>
</evidence>
<reference evidence="2" key="1">
    <citation type="journal article" date="2016" name="Nat. Biotechnol.">
        <title>Sequencing wild and cultivated cassava and related species reveals extensive interspecific hybridization and genetic diversity.</title>
        <authorList>
            <person name="Bredeson J.V."/>
            <person name="Lyons J.B."/>
            <person name="Prochnik S.E."/>
            <person name="Wu G.A."/>
            <person name="Ha C.M."/>
            <person name="Edsinger-Gonzales E."/>
            <person name="Grimwood J."/>
            <person name="Schmutz J."/>
            <person name="Rabbi I.Y."/>
            <person name="Egesi C."/>
            <person name="Nauluvula P."/>
            <person name="Lebot V."/>
            <person name="Ndunguru J."/>
            <person name="Mkamilo G."/>
            <person name="Bart R.S."/>
            <person name="Setter T.L."/>
            <person name="Gleadow R.M."/>
            <person name="Kulakow P."/>
            <person name="Ferguson M.E."/>
            <person name="Rounsley S."/>
            <person name="Rokhsar D.S."/>
        </authorList>
    </citation>
    <scope>NUCLEOTIDE SEQUENCE [LARGE SCALE GENOMIC DNA]</scope>
    <source>
        <strain evidence="2">cv. AM560-2</strain>
    </source>
</reference>
<keyword evidence="2" id="KW-1185">Reference proteome</keyword>
<dbReference type="Proteomes" id="UP000091857">
    <property type="component" value="Chromosome 12"/>
</dbReference>
<gene>
    <name evidence="1" type="ORF">MANES_12G116050v8</name>
</gene>
<name>A0ACB7GS08_MANES</name>
<accession>A0ACB7GS08</accession>
<evidence type="ECO:0000313" key="2">
    <source>
        <dbReference type="Proteomes" id="UP000091857"/>
    </source>
</evidence>
<proteinExistence type="predicted"/>
<protein>
    <submittedName>
        <fullName evidence="1">Uncharacterized protein</fullName>
    </submittedName>
</protein>
<comment type="caution">
    <text evidence="1">The sequence shown here is derived from an EMBL/GenBank/DDBJ whole genome shotgun (WGS) entry which is preliminary data.</text>
</comment>
<sequence length="133" mass="15455">MIPKLFLNLISLIIYACHSFMGLPASTAFFYYYYFINAHCIAFEKIHKINYKRTKNIQINQSNQNKKQNSKPIKANKTINTTAYTDFNAESSCTIAKISIRRRNKQNRKRIAKQVLMAIPKLLQTQKFSKGEA</sequence>
<dbReference type="EMBL" id="CM004398">
    <property type="protein sequence ID" value="KAG8642751.1"/>
    <property type="molecule type" value="Genomic_DNA"/>
</dbReference>